<evidence type="ECO:0000259" key="1">
    <source>
        <dbReference type="SMART" id="SM01126"/>
    </source>
</evidence>
<dbReference type="STRING" id="1678841.TBC1_11130"/>
<gene>
    <name evidence="2" type="ORF">TBC1_11130</name>
</gene>
<name>A0A0S7BV30_9BACT</name>
<accession>A0A0S7BV30</accession>
<evidence type="ECO:0000313" key="3">
    <source>
        <dbReference type="Proteomes" id="UP000053091"/>
    </source>
</evidence>
<organism evidence="2">
    <name type="scientific">Lentimicrobium saccharophilum</name>
    <dbReference type="NCBI Taxonomy" id="1678841"/>
    <lineage>
        <taxon>Bacteria</taxon>
        <taxon>Pseudomonadati</taxon>
        <taxon>Bacteroidota</taxon>
        <taxon>Bacteroidia</taxon>
        <taxon>Bacteroidales</taxon>
        <taxon>Lentimicrobiaceae</taxon>
        <taxon>Lentimicrobium</taxon>
    </lineage>
</organism>
<protein>
    <submittedName>
        <fullName evidence="2">Protein containing ISXO2-like transposase domain</fullName>
    </submittedName>
</protein>
<dbReference type="InterPro" id="IPR024445">
    <property type="entry name" value="Tnp_ISXO2-like"/>
</dbReference>
<dbReference type="AlphaFoldDB" id="A0A0S7BV30"/>
<dbReference type="NCBIfam" id="NF033547">
    <property type="entry name" value="transpos_IS1595"/>
    <property type="match status" value="1"/>
</dbReference>
<dbReference type="EMBL" id="DF968182">
    <property type="protein sequence ID" value="GAP42002.1"/>
    <property type="molecule type" value="Genomic_DNA"/>
</dbReference>
<reference evidence="2" key="1">
    <citation type="journal article" date="2015" name="Genome Announc.">
        <title>Draft Genome Sequence of Bacteroidales Strain TBC1, a Novel Isolate from a Methanogenic Wastewater Treatment System.</title>
        <authorList>
            <person name="Tourlousse D.M."/>
            <person name="Matsuura N."/>
            <person name="Sun L."/>
            <person name="Toyonaga M."/>
            <person name="Kuroda K."/>
            <person name="Ohashi A."/>
            <person name="Cruz R."/>
            <person name="Yamaguchi T."/>
            <person name="Sekiguchi Y."/>
        </authorList>
    </citation>
    <scope>NUCLEOTIDE SEQUENCE [LARGE SCALE GENOMIC DNA]</scope>
    <source>
        <strain evidence="2">TBC1</strain>
    </source>
</reference>
<dbReference type="Proteomes" id="UP000053091">
    <property type="component" value="Unassembled WGS sequence"/>
</dbReference>
<sequence>MDMKVVTLGRISKADIENAIGNRIEKDSILCADGHVSYKGFAKDNQLSLVVLRADLKQYVKNGIYHIQTVNSLHNRVKKWIDSTFWGVSTKYLQNYLNWYRVQQAVKSSLRPTEEVVKYTTLDLLSLTRYRTIGEKYQTLKATHL</sequence>
<keyword evidence="3" id="KW-1185">Reference proteome</keyword>
<dbReference type="Pfam" id="PF12762">
    <property type="entry name" value="DDE_Tnp_IS1595"/>
    <property type="match status" value="1"/>
</dbReference>
<feature type="domain" description="ISXO2-like transposase" evidence="1">
    <location>
        <begin position="7"/>
        <end position="105"/>
    </location>
</feature>
<dbReference type="SMART" id="SM01126">
    <property type="entry name" value="DDE_Tnp_IS1595"/>
    <property type="match status" value="1"/>
</dbReference>
<proteinExistence type="predicted"/>
<dbReference type="PATRIC" id="fig|1678841.3.peg.161"/>
<evidence type="ECO:0000313" key="2">
    <source>
        <dbReference type="EMBL" id="GAP42002.1"/>
    </source>
</evidence>